<organism evidence="1 2">
    <name type="scientific">Citrobacter freundii</name>
    <dbReference type="NCBI Taxonomy" id="546"/>
    <lineage>
        <taxon>Bacteria</taxon>
        <taxon>Pseudomonadati</taxon>
        <taxon>Pseudomonadota</taxon>
        <taxon>Gammaproteobacteria</taxon>
        <taxon>Enterobacterales</taxon>
        <taxon>Enterobacteriaceae</taxon>
        <taxon>Citrobacter</taxon>
        <taxon>Citrobacter freundii complex</taxon>
    </lineage>
</organism>
<dbReference type="EMBL" id="CP056573">
    <property type="protein sequence ID" value="QLV31352.1"/>
    <property type="molecule type" value="Genomic_DNA"/>
</dbReference>
<sequence length="94" mass="10510">MMMKNELITAWYCVTFMVTENAERREYSIFVGSSSEMEAVVSATAGLCKGHAEFSEPAFKSIRIATYGEAESLDAELDAIAEREAKELEEEDNE</sequence>
<dbReference type="AlphaFoldDB" id="A0AAP9QDB6"/>
<evidence type="ECO:0000313" key="1">
    <source>
        <dbReference type="EMBL" id="QLV31352.1"/>
    </source>
</evidence>
<name>A0AAP9QDB6_CITFR</name>
<gene>
    <name evidence="1" type="ORF">HV178_15845</name>
</gene>
<reference evidence="2" key="1">
    <citation type="submission" date="2020-06" db="EMBL/GenBank/DDBJ databases">
        <title>REHAB project genomes.</title>
        <authorList>
            <person name="Shaw L.P."/>
        </authorList>
    </citation>
    <scope>NUCLEOTIDE SEQUENCE [LARGE SCALE GENOMIC DNA]</scope>
    <source>
        <strain evidence="2">RHBSTW-00370</strain>
    </source>
</reference>
<accession>A0AAP9QDB6</accession>
<evidence type="ECO:0000313" key="2">
    <source>
        <dbReference type="Proteomes" id="UP000512222"/>
    </source>
</evidence>
<proteinExistence type="predicted"/>
<dbReference type="Proteomes" id="UP000512222">
    <property type="component" value="Chromosome"/>
</dbReference>
<protein>
    <submittedName>
        <fullName evidence="1">Uncharacterized protein</fullName>
    </submittedName>
</protein>
<dbReference type="RefSeq" id="WP_139762559.1">
    <property type="nucleotide sequence ID" value="NZ_CP056245.1"/>
</dbReference>